<dbReference type="OrthoDB" id="9773411at2"/>
<feature type="region of interest" description="Disordered" evidence="1">
    <location>
        <begin position="57"/>
        <end position="83"/>
    </location>
</feature>
<dbReference type="PANTHER" id="PTHR39431:SF1">
    <property type="entry name" value="FRPA_C-RELATED PROTEIN"/>
    <property type="match status" value="1"/>
</dbReference>
<dbReference type="eggNOG" id="COG2931">
    <property type="taxonomic scope" value="Bacteria"/>
</dbReference>
<feature type="compositionally biased region" description="Polar residues" evidence="1">
    <location>
        <begin position="1"/>
        <end position="14"/>
    </location>
</feature>
<feature type="region of interest" description="Disordered" evidence="1">
    <location>
        <begin position="126"/>
        <end position="145"/>
    </location>
</feature>
<dbReference type="EMBL" id="CP001089">
    <property type="protein sequence ID" value="ACD95711.1"/>
    <property type="molecule type" value="Genomic_DNA"/>
</dbReference>
<protein>
    <recommendedName>
        <fullName evidence="4">VCBS repeat-containing protein</fullName>
    </recommendedName>
</protein>
<sequence length="371" mass="39894">MKIQSSDIQMTSQHIAVKEESKSESLKVWVGNQRPDFEKMGEGLQLLTRDNVDLSQQARSATHGQGNQTRSVRSREDDDAAAASDPVSKFISVLMELLTGKKIKLTRVSPQVENVDPEKAAELTQAASQAAALSQPQTTPQQPVAPMGFGLEYDAQQTTLEAELMSFSTKGVVRTTDGKQVDFSLEFTMQRVVATEQTTSIRMGDAVLKQQDPLVINFGGTAAQLTDTKFSFDINSDGTAEQISFVGPNSGFIALDKNGDGTINDGSELFGTVSGNGFQDLAAYDQDKNGWIDDNDPVFSQLKAWTRDAQGNESLTGLKISGVGALYLGAVSTEFDIKTGVNESLGTLRASSVYLKEDGSVGSLQDVDLTV</sequence>
<evidence type="ECO:0008006" key="4">
    <source>
        <dbReference type="Google" id="ProtNLM"/>
    </source>
</evidence>
<reference evidence="2 3" key="1">
    <citation type="submission" date="2008-05" db="EMBL/GenBank/DDBJ databases">
        <title>Complete sequence of chromosome of Geobacter lovleyi SZ.</title>
        <authorList>
            <consortium name="US DOE Joint Genome Institute"/>
            <person name="Lucas S."/>
            <person name="Copeland A."/>
            <person name="Lapidus A."/>
            <person name="Glavina del Rio T."/>
            <person name="Dalin E."/>
            <person name="Tice H."/>
            <person name="Bruce D."/>
            <person name="Goodwin L."/>
            <person name="Pitluck S."/>
            <person name="Chertkov O."/>
            <person name="Meincke L."/>
            <person name="Brettin T."/>
            <person name="Detter J.C."/>
            <person name="Han C."/>
            <person name="Tapia R."/>
            <person name="Kuske C.R."/>
            <person name="Schmutz J."/>
            <person name="Larimer F."/>
            <person name="Land M."/>
            <person name="Hauser L."/>
            <person name="Kyrpides N."/>
            <person name="Mikhailova N."/>
            <person name="Sung Y."/>
            <person name="Fletcher K.E."/>
            <person name="Ritalahti K.M."/>
            <person name="Loeffler F.E."/>
            <person name="Richardson P."/>
        </authorList>
    </citation>
    <scope>NUCLEOTIDE SEQUENCE [LARGE SCALE GENOMIC DNA]</scope>
    <source>
        <strain evidence="3">ATCC BAA-1151 / DSM 17278 / SZ</strain>
    </source>
</reference>
<organism evidence="2 3">
    <name type="scientific">Trichlorobacter lovleyi (strain ATCC BAA-1151 / DSM 17278 / SZ)</name>
    <name type="common">Geobacter lovleyi</name>
    <dbReference type="NCBI Taxonomy" id="398767"/>
    <lineage>
        <taxon>Bacteria</taxon>
        <taxon>Pseudomonadati</taxon>
        <taxon>Thermodesulfobacteriota</taxon>
        <taxon>Desulfuromonadia</taxon>
        <taxon>Geobacterales</taxon>
        <taxon>Geobacteraceae</taxon>
        <taxon>Trichlorobacter</taxon>
    </lineage>
</organism>
<dbReference type="RefSeq" id="WP_012470050.1">
    <property type="nucleotide sequence ID" value="NC_010814.1"/>
</dbReference>
<evidence type="ECO:0000313" key="2">
    <source>
        <dbReference type="EMBL" id="ACD95711.1"/>
    </source>
</evidence>
<dbReference type="AlphaFoldDB" id="B3E2Q4"/>
<dbReference type="STRING" id="398767.Glov_1995"/>
<proteinExistence type="predicted"/>
<dbReference type="KEGG" id="glo:Glov_1995"/>
<feature type="compositionally biased region" description="Basic and acidic residues" evidence="1">
    <location>
        <begin position="16"/>
        <end position="25"/>
    </location>
</feature>
<dbReference type="HOGENOM" id="CLU_047227_0_0_7"/>
<dbReference type="PANTHER" id="PTHR39431">
    <property type="entry name" value="FRPA/C-RELATED PROTEIN"/>
    <property type="match status" value="1"/>
</dbReference>
<keyword evidence="3" id="KW-1185">Reference proteome</keyword>
<evidence type="ECO:0000313" key="3">
    <source>
        <dbReference type="Proteomes" id="UP000002420"/>
    </source>
</evidence>
<evidence type="ECO:0000256" key="1">
    <source>
        <dbReference type="SAM" id="MobiDB-lite"/>
    </source>
</evidence>
<accession>B3E2Q4</accession>
<feature type="region of interest" description="Disordered" evidence="1">
    <location>
        <begin position="1"/>
        <end position="25"/>
    </location>
</feature>
<gene>
    <name evidence="2" type="ordered locus">Glov_1995</name>
</gene>
<dbReference type="Proteomes" id="UP000002420">
    <property type="component" value="Chromosome"/>
</dbReference>
<name>B3E2Q4_TRIL1</name>
<feature type="compositionally biased region" description="Polar residues" evidence="1">
    <location>
        <begin position="57"/>
        <end position="71"/>
    </location>
</feature>